<dbReference type="EMBL" id="CP047616">
    <property type="protein sequence ID" value="QIW52828.1"/>
    <property type="molecule type" value="Genomic_DNA"/>
</dbReference>
<evidence type="ECO:0000313" key="4">
    <source>
        <dbReference type="Proteomes" id="UP000501945"/>
    </source>
</evidence>
<dbReference type="SUPFAM" id="SSF47413">
    <property type="entry name" value="lambda repressor-like DNA-binding domains"/>
    <property type="match status" value="1"/>
</dbReference>
<reference evidence="3 4" key="1">
    <citation type="submission" date="2019-12" db="EMBL/GenBank/DDBJ databases">
        <title>Whole genome sequences of Lactococcus raffinolactis strains isolated from sewage.</title>
        <authorList>
            <person name="Ybazeta G."/>
            <person name="Ross M."/>
            <person name="Brabant-Kirwan D."/>
            <person name="Saleh M."/>
            <person name="Dillon J.A."/>
            <person name="Splinter K."/>
            <person name="Nokhbeh R."/>
        </authorList>
    </citation>
    <scope>NUCLEOTIDE SEQUENCE [LARGE SCALE GENOMIC DNA]</scope>
    <source>
        <strain evidence="3 4">Lr_19_5</strain>
    </source>
</reference>
<gene>
    <name evidence="3" type="ORF">GU336_00885</name>
</gene>
<dbReference type="SMART" id="SM00530">
    <property type="entry name" value="HTH_XRE"/>
    <property type="match status" value="1"/>
</dbReference>
<dbReference type="AlphaFoldDB" id="A0A6H0UBB0"/>
<dbReference type="RefSeq" id="WP_167838266.1">
    <property type="nucleotide sequence ID" value="NZ_CP047616.1"/>
</dbReference>
<dbReference type="PROSITE" id="PS50943">
    <property type="entry name" value="HTH_CROC1"/>
    <property type="match status" value="1"/>
</dbReference>
<name>A0A6H0UBB0_9LACT</name>
<dbReference type="InterPro" id="IPR001387">
    <property type="entry name" value="Cro/C1-type_HTH"/>
</dbReference>
<feature type="domain" description="HTH cro/C1-type" evidence="2">
    <location>
        <begin position="6"/>
        <end position="60"/>
    </location>
</feature>
<dbReference type="Gene3D" id="1.10.260.40">
    <property type="entry name" value="lambda repressor-like DNA-binding domains"/>
    <property type="match status" value="1"/>
</dbReference>
<dbReference type="Pfam" id="PF01381">
    <property type="entry name" value="HTH_3"/>
    <property type="match status" value="1"/>
</dbReference>
<dbReference type="Proteomes" id="UP000501945">
    <property type="component" value="Chromosome"/>
</dbReference>
<accession>A0A6H0UBB0</accession>
<sequence length="115" mass="13406">MLSERLKSLRLEAKITQKEISNKLEIGQGTYARYEKGDRKPTGEILNDLAKFFNVSTDYLLGNTDIKSKNLETDLNKTLDTVKSFDGKPITDSDRETIREILKRRQREREQKENK</sequence>
<dbReference type="CDD" id="cd00093">
    <property type="entry name" value="HTH_XRE"/>
    <property type="match status" value="1"/>
</dbReference>
<keyword evidence="1" id="KW-0238">DNA-binding</keyword>
<dbReference type="PANTHER" id="PTHR46558">
    <property type="entry name" value="TRACRIPTIONAL REGULATORY PROTEIN-RELATED-RELATED"/>
    <property type="match status" value="1"/>
</dbReference>
<organism evidence="3 4">
    <name type="scientific">Pseudolactococcus raffinolactis</name>
    <dbReference type="NCBI Taxonomy" id="1366"/>
    <lineage>
        <taxon>Bacteria</taxon>
        <taxon>Bacillati</taxon>
        <taxon>Bacillota</taxon>
        <taxon>Bacilli</taxon>
        <taxon>Lactobacillales</taxon>
        <taxon>Streptococcaceae</taxon>
        <taxon>Pseudolactococcus</taxon>
    </lineage>
</organism>
<dbReference type="GO" id="GO:0003677">
    <property type="term" value="F:DNA binding"/>
    <property type="evidence" value="ECO:0007669"/>
    <property type="project" value="UniProtKB-KW"/>
</dbReference>
<dbReference type="PANTHER" id="PTHR46558:SF11">
    <property type="entry name" value="HTH-TYPE TRANSCRIPTIONAL REGULATOR XRE"/>
    <property type="match status" value="1"/>
</dbReference>
<proteinExistence type="predicted"/>
<dbReference type="InterPro" id="IPR010982">
    <property type="entry name" value="Lambda_DNA-bd_dom_sf"/>
</dbReference>
<evidence type="ECO:0000256" key="1">
    <source>
        <dbReference type="ARBA" id="ARBA00023125"/>
    </source>
</evidence>
<evidence type="ECO:0000259" key="2">
    <source>
        <dbReference type="PROSITE" id="PS50943"/>
    </source>
</evidence>
<protein>
    <submittedName>
        <fullName evidence="3">Helix-turn-helix domain-containing protein</fullName>
    </submittedName>
</protein>
<evidence type="ECO:0000313" key="3">
    <source>
        <dbReference type="EMBL" id="QIW52828.1"/>
    </source>
</evidence>